<dbReference type="RefSeq" id="WP_160202041.1">
    <property type="nucleotide sequence ID" value="NZ_QXWK01000015.1"/>
</dbReference>
<feature type="transmembrane region" description="Helical" evidence="6">
    <location>
        <begin position="12"/>
        <end position="31"/>
    </location>
</feature>
<reference evidence="7 8" key="1">
    <citation type="submission" date="2018-08" db="EMBL/GenBank/DDBJ databases">
        <title>Murine metabolic-syndrome-specific gut microbial biobank.</title>
        <authorList>
            <person name="Liu C."/>
        </authorList>
    </citation>
    <scope>NUCLEOTIDE SEQUENCE [LARGE SCALE GENOMIC DNA]</scope>
    <source>
        <strain evidence="7 8">28</strain>
    </source>
</reference>
<evidence type="ECO:0000256" key="5">
    <source>
        <dbReference type="ARBA" id="ARBA00023136"/>
    </source>
</evidence>
<keyword evidence="2" id="KW-0813">Transport</keyword>
<protein>
    <submittedName>
        <fullName evidence="7">Sodium-dependent transporter</fullName>
    </submittedName>
</protein>
<feature type="transmembrane region" description="Helical" evidence="6">
    <location>
        <begin position="392"/>
        <end position="413"/>
    </location>
</feature>
<keyword evidence="8" id="KW-1185">Reference proteome</keyword>
<dbReference type="GO" id="GO:0016020">
    <property type="term" value="C:membrane"/>
    <property type="evidence" value="ECO:0007669"/>
    <property type="project" value="UniProtKB-SubCell"/>
</dbReference>
<feature type="transmembrane region" description="Helical" evidence="6">
    <location>
        <begin position="434"/>
        <end position="455"/>
    </location>
</feature>
<feature type="transmembrane region" description="Helical" evidence="6">
    <location>
        <begin position="148"/>
        <end position="167"/>
    </location>
</feature>
<evidence type="ECO:0000256" key="6">
    <source>
        <dbReference type="SAM" id="Phobius"/>
    </source>
</evidence>
<evidence type="ECO:0000256" key="3">
    <source>
        <dbReference type="ARBA" id="ARBA00022692"/>
    </source>
</evidence>
<comment type="subcellular location">
    <subcellularLocation>
        <location evidence="1">Membrane</location>
        <topology evidence="1">Multi-pass membrane protein</topology>
    </subcellularLocation>
</comment>
<dbReference type="SUPFAM" id="SSF161070">
    <property type="entry name" value="SNF-like"/>
    <property type="match status" value="1"/>
</dbReference>
<dbReference type="Proteomes" id="UP000446866">
    <property type="component" value="Unassembled WGS sequence"/>
</dbReference>
<feature type="transmembrane region" description="Helical" evidence="6">
    <location>
        <begin position="179"/>
        <end position="199"/>
    </location>
</feature>
<comment type="caution">
    <text evidence="7">The sequence shown here is derived from an EMBL/GenBank/DDBJ whole genome shotgun (WGS) entry which is preliminary data.</text>
</comment>
<dbReference type="AlphaFoldDB" id="A0A845QL16"/>
<dbReference type="InterPro" id="IPR000175">
    <property type="entry name" value="Na/ntran_symport"/>
</dbReference>
<dbReference type="PANTHER" id="PTHR42948:SF1">
    <property type="entry name" value="TRANSPORTER"/>
    <property type="match status" value="1"/>
</dbReference>
<dbReference type="PANTHER" id="PTHR42948">
    <property type="entry name" value="TRANSPORTER"/>
    <property type="match status" value="1"/>
</dbReference>
<evidence type="ECO:0000256" key="4">
    <source>
        <dbReference type="ARBA" id="ARBA00022989"/>
    </source>
</evidence>
<dbReference type="PROSITE" id="PS50267">
    <property type="entry name" value="NA_NEUROTRAN_SYMP_3"/>
    <property type="match status" value="1"/>
</dbReference>
<organism evidence="7 8">
    <name type="scientific">Anaerotruncus colihominis</name>
    <dbReference type="NCBI Taxonomy" id="169435"/>
    <lineage>
        <taxon>Bacteria</taxon>
        <taxon>Bacillati</taxon>
        <taxon>Bacillota</taxon>
        <taxon>Clostridia</taxon>
        <taxon>Eubacteriales</taxon>
        <taxon>Oscillospiraceae</taxon>
        <taxon>Anaerotruncus</taxon>
    </lineage>
</organism>
<evidence type="ECO:0000256" key="1">
    <source>
        <dbReference type="ARBA" id="ARBA00004141"/>
    </source>
</evidence>
<feature type="transmembrane region" description="Helical" evidence="6">
    <location>
        <begin position="43"/>
        <end position="65"/>
    </location>
</feature>
<dbReference type="CDD" id="cd10336">
    <property type="entry name" value="SLC6sbd_Tyt1-Like"/>
    <property type="match status" value="1"/>
</dbReference>
<feature type="transmembrane region" description="Helical" evidence="6">
    <location>
        <begin position="86"/>
        <end position="104"/>
    </location>
</feature>
<feature type="transmembrane region" description="Helical" evidence="6">
    <location>
        <begin position="259"/>
        <end position="281"/>
    </location>
</feature>
<evidence type="ECO:0000313" key="8">
    <source>
        <dbReference type="Proteomes" id="UP000446866"/>
    </source>
</evidence>
<feature type="transmembrane region" description="Helical" evidence="6">
    <location>
        <begin position="219"/>
        <end position="247"/>
    </location>
</feature>
<keyword evidence="4 6" id="KW-1133">Transmembrane helix</keyword>
<gene>
    <name evidence="7" type="ORF">D0435_08835</name>
</gene>
<feature type="transmembrane region" description="Helical" evidence="6">
    <location>
        <begin position="353"/>
        <end position="372"/>
    </location>
</feature>
<feature type="transmembrane region" description="Helical" evidence="6">
    <location>
        <begin position="301"/>
        <end position="332"/>
    </location>
</feature>
<dbReference type="InterPro" id="IPR047218">
    <property type="entry name" value="YocR/YhdH-like"/>
</dbReference>
<accession>A0A845QL16</accession>
<dbReference type="Pfam" id="PF00209">
    <property type="entry name" value="SNF"/>
    <property type="match status" value="2"/>
</dbReference>
<dbReference type="NCBIfam" id="NF037979">
    <property type="entry name" value="Na_transp"/>
    <property type="match status" value="1"/>
</dbReference>
<dbReference type="EMBL" id="QXWK01000015">
    <property type="protein sequence ID" value="NBH61755.1"/>
    <property type="molecule type" value="Genomic_DNA"/>
</dbReference>
<dbReference type="PRINTS" id="PR00176">
    <property type="entry name" value="NANEUSMPORT"/>
</dbReference>
<dbReference type="InterPro" id="IPR037272">
    <property type="entry name" value="SNS_sf"/>
</dbReference>
<evidence type="ECO:0000313" key="7">
    <source>
        <dbReference type="EMBL" id="NBH61755.1"/>
    </source>
</evidence>
<keyword evidence="5 6" id="KW-0472">Membrane</keyword>
<evidence type="ECO:0000256" key="2">
    <source>
        <dbReference type="ARBA" id="ARBA00022448"/>
    </source>
</evidence>
<proteinExistence type="predicted"/>
<sequence length="465" mass="49356">MTQQQGKGQWASNFGFLMAAIGSAVGLGNLWGFPYKMGISGGFAFLILYLILVVLVGYVICLGELSLGRNSGKGVVGAYEALSKKYAFIGWFGWISPLLILGFYCMLGGYCLKYAIANIGDLFGAGFGVGSTDSGEFFGTFSTDMVQSSVYTIIFVALTIFIVRGGVSSGIEKFTKVAMPALFVCLLIVIARSVTMPGAAAGLEFMFKPNWDVFQGAGFINVLAAAGGQMFFSLSLGMGITVTYGSYMTKDASLERSALIIPLADTIIAIMAGLAIMPAVFASGLDPKGGPGLLFVTLQTVFSAMGGIGPIFGFIFYGLVFIAAITSSIALLEAVSSTVMDKRAEKGKPIDRKLVVTIMGIIVGLEGVFVALDGLGGNGFPQIFGQSTWLDSFDLVSEGILMPLGACYMAIILPTELVDKEVTLNGNKFRTQKFFDFCIKFAAPLLMVLVLLGQIDTFFKMGIFS</sequence>
<keyword evidence="3 6" id="KW-0812">Transmembrane</keyword>
<name>A0A845QL16_9FIRM</name>